<accession>A0A917U845</accession>
<organism evidence="1 2">
    <name type="scientific">Dactylosporangium sucinum</name>
    <dbReference type="NCBI Taxonomy" id="1424081"/>
    <lineage>
        <taxon>Bacteria</taxon>
        <taxon>Bacillati</taxon>
        <taxon>Actinomycetota</taxon>
        <taxon>Actinomycetes</taxon>
        <taxon>Micromonosporales</taxon>
        <taxon>Micromonosporaceae</taxon>
        <taxon>Dactylosporangium</taxon>
    </lineage>
</organism>
<proteinExistence type="predicted"/>
<reference evidence="1" key="1">
    <citation type="journal article" date="2014" name="Int. J. Syst. Evol. Microbiol.">
        <title>Complete genome sequence of Corynebacterium casei LMG S-19264T (=DSM 44701T), isolated from a smear-ripened cheese.</title>
        <authorList>
            <consortium name="US DOE Joint Genome Institute (JGI-PGF)"/>
            <person name="Walter F."/>
            <person name="Albersmeier A."/>
            <person name="Kalinowski J."/>
            <person name="Ruckert C."/>
        </authorList>
    </citation>
    <scope>NUCLEOTIDE SEQUENCE</scope>
    <source>
        <strain evidence="1">JCM 19831</strain>
    </source>
</reference>
<evidence type="ECO:0008006" key="3">
    <source>
        <dbReference type="Google" id="ProtNLM"/>
    </source>
</evidence>
<reference evidence="1" key="2">
    <citation type="submission" date="2020-09" db="EMBL/GenBank/DDBJ databases">
        <authorList>
            <person name="Sun Q."/>
            <person name="Ohkuma M."/>
        </authorList>
    </citation>
    <scope>NUCLEOTIDE SEQUENCE</scope>
    <source>
        <strain evidence="1">JCM 19831</strain>
    </source>
</reference>
<dbReference type="Proteomes" id="UP000642070">
    <property type="component" value="Unassembled WGS sequence"/>
</dbReference>
<keyword evidence="2" id="KW-1185">Reference proteome</keyword>
<sequence>MTGMMPSVQVVFPRHVLCVLGEGLDLDLLARIARETPGVDFDPADAASAADPRMARAFRASLTNATFEDADWDAVERHDTVAYLLSEPVRRAAAADVAARMLALVARLFEAGATAVKNESSGLTHGRARWLELASTAAEGNPDRRIVALYRAWVKRPIQHDHLVYSCGLHLLGVPDVEVAGGTVDDVPAMDAFAGYLLLERPALYSGDTFRAEPGAKRWTVEHRADDRYPGDDFFHNPFGIWRLSPWGAASR</sequence>
<comment type="caution">
    <text evidence="1">The sequence shown here is derived from an EMBL/GenBank/DDBJ whole genome shotgun (WGS) entry which is preliminary data.</text>
</comment>
<dbReference type="AlphaFoldDB" id="A0A917U845"/>
<evidence type="ECO:0000313" key="2">
    <source>
        <dbReference type="Proteomes" id="UP000642070"/>
    </source>
</evidence>
<evidence type="ECO:0000313" key="1">
    <source>
        <dbReference type="EMBL" id="GGM61171.1"/>
    </source>
</evidence>
<dbReference type="EMBL" id="BMPI01000045">
    <property type="protein sequence ID" value="GGM61171.1"/>
    <property type="molecule type" value="Genomic_DNA"/>
</dbReference>
<protein>
    <recommendedName>
        <fullName evidence="3">DUF4261 domain-containing protein</fullName>
    </recommendedName>
</protein>
<name>A0A917U845_9ACTN</name>
<gene>
    <name evidence="1" type="ORF">GCM10007977_073390</name>
</gene>